<dbReference type="WBParaSite" id="L893_g16842.t1">
    <property type="protein sequence ID" value="L893_g16842.t1"/>
    <property type="gene ID" value="L893_g16842"/>
</dbReference>
<feature type="domain" description="DUF8206" evidence="1">
    <location>
        <begin position="880"/>
        <end position="925"/>
    </location>
</feature>
<dbReference type="Proteomes" id="UP000095287">
    <property type="component" value="Unplaced"/>
</dbReference>
<dbReference type="SUPFAM" id="SSF52540">
    <property type="entry name" value="P-loop containing nucleoside triphosphate hydrolases"/>
    <property type="match status" value="2"/>
</dbReference>
<sequence>MEVFEPIKLEFTPPGYMGNIICRSDQNVFYKKPDEEQVYECLKCSATVVIGEEDGFGLLIAPHQHEDTDRLIYSQAASPNSEDLDAIWKNAPVSKTLSTAEKPEPRPRITKQNTLPFAHCDKVPSNPFTITVLGIVQELGNVVWQFEDTLEAESYTVEQIVQTVHKRHTSVKLPNSTFHATVKKYKPLFEKFFFLETPYRTTFCRNGETYQITFVDLSAASKTSERAIVVGPGNDKENENGNKIKENEGKAADSDQLKFSVLCASTITNGALEESVKPLASVESSEARHVGASFQCAFRTKNTELTFRKEVEFEEGTRPVLRSVVEEIFYDDTDWCQSSCYAEVKKKTPGSGNYADVTVDYSTVDCEDRTEYAVEFFDISCYGQTKRPKFAIDLPAINIGTGANSVTSRAPSPNYFRTGNKQKKPYKGNTRKRALIKMRCPKGCPGGAKTWRCLKCDDFLYYNFKDTIYCKCGILKKDRLIFRCSDGNHGRRFVMAGKKAIDEAIKEIGECKEFNVVLLGETGAGKSTWINAMFNYLPYRTLDIALESDKMEVPVPCYFQLADESGNTTKVLVGEEDENECLEVGQSATQRPKGYTFMYENNFYRFIDVPGVGDVRGPKQDRLNFQMIMDELQNYRELHAICILTPVDSPRLNVMFRFCLHELLVHLHQDAVKNIVFCFTRAQATNFKGGNSQYLLREVLDKFKENRDINIEMSARNMFYFDNEAFRFLCAVKKNLGLSVCSGNVENSWKLSACSTRAVLDYISTIEPHDTHKMLSVNEAKRIIGQLTGICIELTRQLDKNVLLVSSKMEELKKLDAEYVKMQPFLKITQKKLKQFNPKMICVQCSHTLASLSNDTAPKVSPMSKRKNCVSEAVNVFHRPKQVCHGNCVVPFNGQASFPNPFLKKCCMMENGVCLKCGCMWDMHVLEYKRPEYEIVEVENVELKKHLDQQLQEQVKVVDVISSYKEHVDKLSSRKKRIREICTKFMAFLHFNAVAIVNDTYEEYLKMTIRALEDDVFEDKSEEIAQLHSYLDAHRHEMSILKENIANKKVEMITVGDVFRMKSELRHMDELGLQFKAFMMALDSTNEACHREEECHLNWSQVPKGGQD</sequence>
<dbReference type="Pfam" id="PF26633">
    <property type="entry name" value="DUF8206"/>
    <property type="match status" value="1"/>
</dbReference>
<dbReference type="Gene3D" id="3.40.50.300">
    <property type="entry name" value="P-loop containing nucleotide triphosphate hydrolases"/>
    <property type="match status" value="1"/>
</dbReference>
<dbReference type="AlphaFoldDB" id="A0A1I7YJ70"/>
<accession>A0A1I7YJ70</accession>
<dbReference type="PANTHER" id="PTHR32046:SF11">
    <property type="entry name" value="IMMUNE-ASSOCIATED NUCLEOTIDE-BINDING PROTEIN 10-LIKE"/>
    <property type="match status" value="1"/>
</dbReference>
<keyword evidence="2" id="KW-1185">Reference proteome</keyword>
<dbReference type="InterPro" id="IPR058519">
    <property type="entry name" value="DUF8206"/>
</dbReference>
<protein>
    <submittedName>
        <fullName evidence="3">G domain-containing protein</fullName>
    </submittedName>
</protein>
<evidence type="ECO:0000259" key="1">
    <source>
        <dbReference type="Pfam" id="PF26633"/>
    </source>
</evidence>
<proteinExistence type="predicted"/>
<dbReference type="PANTHER" id="PTHR32046">
    <property type="entry name" value="G DOMAIN-CONTAINING PROTEIN"/>
    <property type="match status" value="1"/>
</dbReference>
<organism evidence="2 3">
    <name type="scientific">Steinernema glaseri</name>
    <dbReference type="NCBI Taxonomy" id="37863"/>
    <lineage>
        <taxon>Eukaryota</taxon>
        <taxon>Metazoa</taxon>
        <taxon>Ecdysozoa</taxon>
        <taxon>Nematoda</taxon>
        <taxon>Chromadorea</taxon>
        <taxon>Rhabditida</taxon>
        <taxon>Tylenchina</taxon>
        <taxon>Panagrolaimomorpha</taxon>
        <taxon>Strongyloidoidea</taxon>
        <taxon>Steinernematidae</taxon>
        <taxon>Steinernema</taxon>
    </lineage>
</organism>
<evidence type="ECO:0000313" key="2">
    <source>
        <dbReference type="Proteomes" id="UP000095287"/>
    </source>
</evidence>
<name>A0A1I7YJ70_9BILA</name>
<dbReference type="InterPro" id="IPR027417">
    <property type="entry name" value="P-loop_NTPase"/>
</dbReference>
<evidence type="ECO:0000313" key="3">
    <source>
        <dbReference type="WBParaSite" id="L893_g16842.t1"/>
    </source>
</evidence>
<reference evidence="3" key="1">
    <citation type="submission" date="2016-11" db="UniProtKB">
        <authorList>
            <consortium name="WormBaseParasite"/>
        </authorList>
    </citation>
    <scope>IDENTIFICATION</scope>
</reference>